<evidence type="ECO:0000256" key="2">
    <source>
        <dbReference type="ARBA" id="ARBA00004370"/>
    </source>
</evidence>
<dbReference type="PROSITE" id="PS50885">
    <property type="entry name" value="HAMP"/>
    <property type="match status" value="1"/>
</dbReference>
<dbReference type="GO" id="GO:0016020">
    <property type="term" value="C:membrane"/>
    <property type="evidence" value="ECO:0007669"/>
    <property type="project" value="UniProtKB-SubCell"/>
</dbReference>
<dbReference type="InterPro" id="IPR005467">
    <property type="entry name" value="His_kinase_dom"/>
</dbReference>
<dbReference type="PANTHER" id="PTHR43065">
    <property type="entry name" value="SENSOR HISTIDINE KINASE"/>
    <property type="match status" value="1"/>
</dbReference>
<comment type="caution">
    <text evidence="11">The sequence shown here is derived from an EMBL/GenBank/DDBJ whole genome shotgun (WGS) entry which is preliminary data.</text>
</comment>
<dbReference type="Pfam" id="PF17149">
    <property type="entry name" value="CHASE5"/>
    <property type="match status" value="1"/>
</dbReference>
<comment type="catalytic activity">
    <reaction evidence="1">
        <text>ATP + protein L-histidine = ADP + protein N-phospho-L-histidine.</text>
        <dbReference type="EC" id="2.7.13.3"/>
    </reaction>
</comment>
<sequence length="544" mass="61368">MLRFSGQLLTSPIGRKLMLSIVLFSSLITLLTTVYQLFNDYNGDVSRIDRAFSSIEKVNLEVLAASIWVIDERLINTQIDGLSQLPDITYISIKDDSGQEWQAGKYQQTSTIEKQFDLIYTNSSDIKVGTLYVQADLNIIYDRLYDKAILILLSNAIKTFLVAGFILFLVWLNITQHLLKLSQYCDRISLEKPFEPLQFAHKDKDEFALVANAINTMQQQVRASFADVQESKNALQNALEDRERLLKLERSYKDELARQVKEQTKELEQSLLILKRAQQVLVEQEKMAALGGLVSGLAHEINTPIGICLTAASSQLSHVEDLIKLIHSEHATLEEINRILEEYQQSCQLIVNNITRASTLIQKFKTVAAEQRHEKNTQFNLKQQLEDIVDSTQIMFSPQHVDIKMNVDAELEVNSNLNLLNQIIGNIISNAYTHAFRGIEDSRIFINACIDNDMINIEIQNNGLSIPKEVADHMFEPFFTTTRNKGGIGLGLAAAFNAATLIQGSIRFEPLSPLGGPMFIVSFPYTLHPLLNDDSVFIDDGNVD</sequence>
<evidence type="ECO:0000256" key="3">
    <source>
        <dbReference type="ARBA" id="ARBA00012438"/>
    </source>
</evidence>
<dbReference type="InterPro" id="IPR036890">
    <property type="entry name" value="HATPase_C_sf"/>
</dbReference>
<dbReference type="InterPro" id="IPR004358">
    <property type="entry name" value="Sig_transdc_His_kin-like_C"/>
</dbReference>
<accession>A0A9X3AVM8</accession>
<evidence type="ECO:0000256" key="7">
    <source>
        <dbReference type="SAM" id="Coils"/>
    </source>
</evidence>
<keyword evidence="8" id="KW-1133">Transmembrane helix</keyword>
<evidence type="ECO:0000313" key="12">
    <source>
        <dbReference type="Proteomes" id="UP001155546"/>
    </source>
</evidence>
<dbReference type="InterPro" id="IPR003661">
    <property type="entry name" value="HisK_dim/P_dom"/>
</dbReference>
<dbReference type="GO" id="GO:0000155">
    <property type="term" value="F:phosphorelay sensor kinase activity"/>
    <property type="evidence" value="ECO:0007669"/>
    <property type="project" value="InterPro"/>
</dbReference>
<dbReference type="Gene3D" id="3.30.565.10">
    <property type="entry name" value="Histidine kinase-like ATPase, C-terminal domain"/>
    <property type="match status" value="1"/>
</dbReference>
<organism evidence="11 12">
    <name type="scientific">Shewanella holmiensis</name>
    <dbReference type="NCBI Taxonomy" id="2952222"/>
    <lineage>
        <taxon>Bacteria</taxon>
        <taxon>Pseudomonadati</taxon>
        <taxon>Pseudomonadota</taxon>
        <taxon>Gammaproteobacteria</taxon>
        <taxon>Alteromonadales</taxon>
        <taxon>Shewanellaceae</taxon>
        <taxon>Shewanella</taxon>
    </lineage>
</organism>
<proteinExistence type="predicted"/>
<evidence type="ECO:0000259" key="9">
    <source>
        <dbReference type="PROSITE" id="PS50109"/>
    </source>
</evidence>
<keyword evidence="12" id="KW-1185">Reference proteome</keyword>
<keyword evidence="6" id="KW-0418">Kinase</keyword>
<dbReference type="SUPFAM" id="SSF55874">
    <property type="entry name" value="ATPase domain of HSP90 chaperone/DNA topoisomerase II/histidine kinase"/>
    <property type="match status" value="1"/>
</dbReference>
<keyword evidence="8" id="KW-0812">Transmembrane</keyword>
<dbReference type="GO" id="GO:0005524">
    <property type="term" value="F:ATP binding"/>
    <property type="evidence" value="ECO:0007669"/>
    <property type="project" value="UniProtKB-KW"/>
</dbReference>
<dbReference type="Gene3D" id="1.10.287.130">
    <property type="match status" value="1"/>
</dbReference>
<keyword evidence="7" id="KW-0175">Coiled coil</keyword>
<dbReference type="InterPro" id="IPR003660">
    <property type="entry name" value="HAMP_dom"/>
</dbReference>
<gene>
    <name evidence="11" type="ORF">NE535_11685</name>
</gene>
<keyword evidence="5" id="KW-0808">Transferase</keyword>
<comment type="subcellular location">
    <subcellularLocation>
        <location evidence="2">Membrane</location>
    </subcellularLocation>
</comment>
<evidence type="ECO:0000256" key="1">
    <source>
        <dbReference type="ARBA" id="ARBA00000085"/>
    </source>
</evidence>
<evidence type="ECO:0000313" key="11">
    <source>
        <dbReference type="EMBL" id="MCT7942454.1"/>
    </source>
</evidence>
<dbReference type="InterPro" id="IPR036097">
    <property type="entry name" value="HisK_dim/P_sf"/>
</dbReference>
<evidence type="ECO:0000256" key="6">
    <source>
        <dbReference type="ARBA" id="ARBA00022777"/>
    </source>
</evidence>
<dbReference type="AlphaFoldDB" id="A0A9X3AVM8"/>
<evidence type="ECO:0000256" key="8">
    <source>
        <dbReference type="SAM" id="Phobius"/>
    </source>
</evidence>
<evidence type="ECO:0000259" key="10">
    <source>
        <dbReference type="PROSITE" id="PS50885"/>
    </source>
</evidence>
<keyword evidence="11" id="KW-0067">ATP-binding</keyword>
<dbReference type="PROSITE" id="PS50109">
    <property type="entry name" value="HIS_KIN"/>
    <property type="match status" value="1"/>
</dbReference>
<dbReference type="PANTHER" id="PTHR43065:SF42">
    <property type="entry name" value="TWO-COMPONENT SENSOR PPRA"/>
    <property type="match status" value="1"/>
</dbReference>
<dbReference type="RefSeq" id="WP_261298823.1">
    <property type="nucleotide sequence ID" value="NZ_JAMTCD010000014.1"/>
</dbReference>
<dbReference type="InterPro" id="IPR033414">
    <property type="entry name" value="Sensor_dom"/>
</dbReference>
<protein>
    <recommendedName>
        <fullName evidence="3">histidine kinase</fullName>
        <ecNumber evidence="3">2.7.13.3</ecNumber>
    </recommendedName>
</protein>
<keyword evidence="11" id="KW-0547">Nucleotide-binding</keyword>
<reference evidence="11" key="1">
    <citation type="journal article" date="2023" name="Int. J. Syst. Evol. Microbiol.">
        <title>&lt;i&gt;Shewanella septentrionalis&lt;/i&gt; sp. nov. and &lt;i&gt;Shewanella holmiensis&lt;/i&gt; sp. nov., isolated from Baltic Sea water and sediments.</title>
        <authorList>
            <person name="Martin-Rodriguez A.J."/>
            <person name="Thorell K."/>
            <person name="Joffre E."/>
            <person name="Jensie-Markopoulos S."/>
            <person name="Moore E.R.B."/>
            <person name="Sjoling A."/>
        </authorList>
    </citation>
    <scope>NUCLEOTIDE SEQUENCE</scope>
    <source>
        <strain evidence="11">SP1S2-7</strain>
    </source>
</reference>
<dbReference type="PRINTS" id="PR00344">
    <property type="entry name" value="BCTRLSENSOR"/>
</dbReference>
<evidence type="ECO:0000256" key="4">
    <source>
        <dbReference type="ARBA" id="ARBA00022553"/>
    </source>
</evidence>
<name>A0A9X3AVM8_9GAMM</name>
<dbReference type="EMBL" id="JAMTCD010000014">
    <property type="protein sequence ID" value="MCT7942454.1"/>
    <property type="molecule type" value="Genomic_DNA"/>
</dbReference>
<dbReference type="SUPFAM" id="SSF47384">
    <property type="entry name" value="Homodimeric domain of signal transducing histidine kinase"/>
    <property type="match status" value="1"/>
</dbReference>
<feature type="transmembrane region" description="Helical" evidence="8">
    <location>
        <begin position="17"/>
        <end position="38"/>
    </location>
</feature>
<keyword evidence="8" id="KW-0472">Membrane</keyword>
<dbReference type="Proteomes" id="UP001155546">
    <property type="component" value="Unassembled WGS sequence"/>
</dbReference>
<evidence type="ECO:0000256" key="5">
    <source>
        <dbReference type="ARBA" id="ARBA00022679"/>
    </source>
</evidence>
<dbReference type="Pfam" id="PF02518">
    <property type="entry name" value="HATPase_c"/>
    <property type="match status" value="1"/>
</dbReference>
<feature type="transmembrane region" description="Helical" evidence="8">
    <location>
        <begin position="148"/>
        <end position="172"/>
    </location>
</feature>
<dbReference type="Gene3D" id="6.10.340.10">
    <property type="match status" value="1"/>
</dbReference>
<dbReference type="SMART" id="SM00387">
    <property type="entry name" value="HATPase_c"/>
    <property type="match status" value="1"/>
</dbReference>
<feature type="domain" description="HAMP" evidence="10">
    <location>
        <begin position="172"/>
        <end position="226"/>
    </location>
</feature>
<keyword evidence="4" id="KW-0597">Phosphoprotein</keyword>
<dbReference type="InterPro" id="IPR003594">
    <property type="entry name" value="HATPase_dom"/>
</dbReference>
<dbReference type="EC" id="2.7.13.3" evidence="3"/>
<dbReference type="CDD" id="cd00082">
    <property type="entry name" value="HisKA"/>
    <property type="match status" value="1"/>
</dbReference>
<feature type="domain" description="Histidine kinase" evidence="9">
    <location>
        <begin position="296"/>
        <end position="527"/>
    </location>
</feature>
<feature type="coiled-coil region" evidence="7">
    <location>
        <begin position="228"/>
        <end position="277"/>
    </location>
</feature>